<dbReference type="InterPro" id="IPR004839">
    <property type="entry name" value="Aminotransferase_I/II_large"/>
</dbReference>
<dbReference type="EMBL" id="MLFT02000011">
    <property type="protein sequence ID" value="PHT33828.1"/>
    <property type="molecule type" value="Genomic_DNA"/>
</dbReference>
<organism evidence="2 3">
    <name type="scientific">Capsicum baccatum</name>
    <name type="common">Peruvian pepper</name>
    <dbReference type="NCBI Taxonomy" id="33114"/>
    <lineage>
        <taxon>Eukaryota</taxon>
        <taxon>Viridiplantae</taxon>
        <taxon>Streptophyta</taxon>
        <taxon>Embryophyta</taxon>
        <taxon>Tracheophyta</taxon>
        <taxon>Spermatophyta</taxon>
        <taxon>Magnoliopsida</taxon>
        <taxon>eudicotyledons</taxon>
        <taxon>Gunneridae</taxon>
        <taxon>Pentapetalae</taxon>
        <taxon>asterids</taxon>
        <taxon>lamiids</taxon>
        <taxon>Solanales</taxon>
        <taxon>Solanaceae</taxon>
        <taxon>Solanoideae</taxon>
        <taxon>Capsiceae</taxon>
        <taxon>Capsicum</taxon>
    </lineage>
</organism>
<dbReference type="CDD" id="cd00609">
    <property type="entry name" value="AAT_like"/>
    <property type="match status" value="1"/>
</dbReference>
<dbReference type="PANTHER" id="PTHR45744:SF22">
    <property type="entry name" value="AMINOTRANSFERASE CLASS I_CLASSII DOMAIN-CONTAINING PROTEIN"/>
    <property type="match status" value="1"/>
</dbReference>
<keyword evidence="2" id="KW-0808">Transferase</keyword>
<feature type="domain" description="Aminotransferase class I/classII large" evidence="1">
    <location>
        <begin position="139"/>
        <end position="302"/>
    </location>
</feature>
<name>A0A2G2VLI8_CAPBA</name>
<dbReference type="InterPro" id="IPR015424">
    <property type="entry name" value="PyrdxlP-dep_Trfase"/>
</dbReference>
<dbReference type="PANTHER" id="PTHR45744">
    <property type="entry name" value="TYROSINE AMINOTRANSFERASE"/>
    <property type="match status" value="1"/>
</dbReference>
<dbReference type="AlphaFoldDB" id="A0A2G2VLI8"/>
<dbReference type="GO" id="GO:0030170">
    <property type="term" value="F:pyridoxal phosphate binding"/>
    <property type="evidence" value="ECO:0007669"/>
    <property type="project" value="InterPro"/>
</dbReference>
<dbReference type="Gene3D" id="3.40.640.10">
    <property type="entry name" value="Type I PLP-dependent aspartate aminotransferase-like (Major domain)"/>
    <property type="match status" value="1"/>
</dbReference>
<evidence type="ECO:0000259" key="1">
    <source>
        <dbReference type="Pfam" id="PF00155"/>
    </source>
</evidence>
<dbReference type="OrthoDB" id="21573at2759"/>
<comment type="caution">
    <text evidence="2">The sequence shown here is derived from an EMBL/GenBank/DDBJ whole genome shotgun (WGS) entry which is preliminary data.</text>
</comment>
<accession>A0A2G2VLI8</accession>
<dbReference type="Pfam" id="PF00155">
    <property type="entry name" value="Aminotran_1_2"/>
    <property type="match status" value="1"/>
</dbReference>
<dbReference type="InterPro" id="IPR015421">
    <property type="entry name" value="PyrdxlP-dep_Trfase_major"/>
</dbReference>
<evidence type="ECO:0000313" key="2">
    <source>
        <dbReference type="EMBL" id="PHT33828.1"/>
    </source>
</evidence>
<dbReference type="STRING" id="33114.A0A2G2VLI8"/>
<protein>
    <submittedName>
        <fullName evidence="2">Nicotianamine aminotransferase B</fullName>
    </submittedName>
</protein>
<sequence length="509" mass="58422">MLAHLAPFAHRVPETYEYCAHSFDMPRKSLEVFPQGGSPNHELCHDQLAQRPRENYAVTAHVVCIADKGVAWSARTVLPAIKPQQRYTGDPDLYIEINSLQEYFHPFLAICVVKIIEYWWLVDGMSKWSCRITDNLILRAIANYLSRDLPYDLSPEDVYVTAGCTQAIEITMSILAKTNCNILLPRPGFPTYALCAAFRNVEVRYYDLVPENNWQVDLKAIEDLADQNTIAIVIINPGNPCGNVYFYDHLEKIAETAKRVKTLIIADEVYGHLAFGENPFISMGLFSSITPLLTLGSLSKRWLVINDPNCIFKSLKIVELIKKYCDIGGDPATFIQDQKYPKVIFNGNLGSMIQENGKIDEDISHRIGKGWMKWRLASGVLCDKKVPSKLKGKFYRAAVRPAMLYGAECWPVKNFHVKKLKVAEMRILRWMCGLTRGDKVRNETVREKVGMASVEDKMRKVRLRWFGHVMRRGTDAPVRRCERLVLDGFRRGRPKKYWREVIRRDMEQL</sequence>
<dbReference type="GO" id="GO:0004838">
    <property type="term" value="F:L-tyrosine-2-oxoglutarate transaminase activity"/>
    <property type="evidence" value="ECO:0007669"/>
    <property type="project" value="TreeGrafter"/>
</dbReference>
<evidence type="ECO:0000313" key="3">
    <source>
        <dbReference type="Proteomes" id="UP000224567"/>
    </source>
</evidence>
<reference evidence="3" key="2">
    <citation type="journal article" date="2017" name="J. Anim. Genet.">
        <title>Multiple reference genome sequences of hot pepper reveal the massive evolution of plant disease resistance genes by retroduplication.</title>
        <authorList>
            <person name="Kim S."/>
            <person name="Park J."/>
            <person name="Yeom S.-I."/>
            <person name="Kim Y.-M."/>
            <person name="Seo E."/>
            <person name="Kim K.-T."/>
            <person name="Kim M.-S."/>
            <person name="Lee J.M."/>
            <person name="Cheong K."/>
            <person name="Shin H.-S."/>
            <person name="Kim S.-B."/>
            <person name="Han K."/>
            <person name="Lee J."/>
            <person name="Park M."/>
            <person name="Lee H.-A."/>
            <person name="Lee H.-Y."/>
            <person name="Lee Y."/>
            <person name="Oh S."/>
            <person name="Lee J.H."/>
            <person name="Choi E."/>
            <person name="Choi E."/>
            <person name="Lee S.E."/>
            <person name="Jeon J."/>
            <person name="Kim H."/>
            <person name="Choi G."/>
            <person name="Song H."/>
            <person name="Lee J."/>
            <person name="Lee S.-C."/>
            <person name="Kwon J.-K."/>
            <person name="Lee H.-Y."/>
            <person name="Koo N."/>
            <person name="Hong Y."/>
            <person name="Kim R.W."/>
            <person name="Kang W.-H."/>
            <person name="Huh J.H."/>
            <person name="Kang B.-C."/>
            <person name="Yang T.-J."/>
            <person name="Lee Y.-H."/>
            <person name="Bennetzen J.L."/>
            <person name="Choi D."/>
        </authorList>
    </citation>
    <scope>NUCLEOTIDE SEQUENCE [LARGE SCALE GENOMIC DNA]</scope>
    <source>
        <strain evidence="3">cv. PBC81</strain>
    </source>
</reference>
<proteinExistence type="predicted"/>
<reference evidence="2 3" key="1">
    <citation type="journal article" date="2017" name="Genome Biol.">
        <title>New reference genome sequences of hot pepper reveal the massive evolution of plant disease-resistance genes by retroduplication.</title>
        <authorList>
            <person name="Kim S."/>
            <person name="Park J."/>
            <person name="Yeom S.I."/>
            <person name="Kim Y.M."/>
            <person name="Seo E."/>
            <person name="Kim K.T."/>
            <person name="Kim M.S."/>
            <person name="Lee J.M."/>
            <person name="Cheong K."/>
            <person name="Shin H.S."/>
            <person name="Kim S.B."/>
            <person name="Han K."/>
            <person name="Lee J."/>
            <person name="Park M."/>
            <person name="Lee H.A."/>
            <person name="Lee H.Y."/>
            <person name="Lee Y."/>
            <person name="Oh S."/>
            <person name="Lee J.H."/>
            <person name="Choi E."/>
            <person name="Choi E."/>
            <person name="Lee S.E."/>
            <person name="Jeon J."/>
            <person name="Kim H."/>
            <person name="Choi G."/>
            <person name="Song H."/>
            <person name="Lee J."/>
            <person name="Lee S.C."/>
            <person name="Kwon J.K."/>
            <person name="Lee H.Y."/>
            <person name="Koo N."/>
            <person name="Hong Y."/>
            <person name="Kim R.W."/>
            <person name="Kang W.H."/>
            <person name="Huh J.H."/>
            <person name="Kang B.C."/>
            <person name="Yang T.J."/>
            <person name="Lee Y.H."/>
            <person name="Bennetzen J.L."/>
            <person name="Choi D."/>
        </authorList>
    </citation>
    <scope>NUCLEOTIDE SEQUENCE [LARGE SCALE GENOMIC DNA]</scope>
    <source>
        <strain evidence="3">cv. PBC81</strain>
    </source>
</reference>
<dbReference type="SUPFAM" id="SSF53383">
    <property type="entry name" value="PLP-dependent transferases"/>
    <property type="match status" value="1"/>
</dbReference>
<gene>
    <name evidence="2" type="ORF">CQW23_25628</name>
</gene>
<keyword evidence="2" id="KW-0032">Aminotransferase</keyword>
<keyword evidence="3" id="KW-1185">Reference proteome</keyword>
<dbReference type="GO" id="GO:0006572">
    <property type="term" value="P:L-tyrosine catabolic process"/>
    <property type="evidence" value="ECO:0007669"/>
    <property type="project" value="TreeGrafter"/>
</dbReference>
<dbReference type="Proteomes" id="UP000224567">
    <property type="component" value="Unassembled WGS sequence"/>
</dbReference>